<feature type="domain" description="NolW-like" evidence="7">
    <location>
        <begin position="105"/>
        <end position="165"/>
    </location>
</feature>
<dbReference type="InterPro" id="IPR050810">
    <property type="entry name" value="Bact_Secretion_Sys_Channel"/>
</dbReference>
<dbReference type="PANTHER" id="PTHR30332">
    <property type="entry name" value="PROBABLE GENERAL SECRETION PATHWAY PROTEIN D"/>
    <property type="match status" value="1"/>
</dbReference>
<keyword evidence="3 4" id="KW-0813">Transport</keyword>
<evidence type="ECO:0000313" key="9">
    <source>
        <dbReference type="Proteomes" id="UP000000238"/>
    </source>
</evidence>
<evidence type="ECO:0000256" key="2">
    <source>
        <dbReference type="ARBA" id="ARBA00022729"/>
    </source>
</evidence>
<keyword evidence="9" id="KW-1185">Reference proteome</keyword>
<dbReference type="AlphaFoldDB" id="Q2SC13"/>
<dbReference type="EMBL" id="CP000155">
    <property type="protein sequence ID" value="ABC31811.1"/>
    <property type="molecule type" value="Genomic_DNA"/>
</dbReference>
<dbReference type="PANTHER" id="PTHR30332:SF5">
    <property type="entry name" value="SPI-1 TYPE 3 SECRETION SYSTEM SECRETIN"/>
    <property type="match status" value="1"/>
</dbReference>
<keyword evidence="3" id="KW-0472">Membrane</keyword>
<dbReference type="InterPro" id="IPR038591">
    <property type="entry name" value="NolW-like_sf"/>
</dbReference>
<evidence type="ECO:0000259" key="6">
    <source>
        <dbReference type="Pfam" id="PF00263"/>
    </source>
</evidence>
<dbReference type="GO" id="GO:0009279">
    <property type="term" value="C:cell outer membrane"/>
    <property type="evidence" value="ECO:0007669"/>
    <property type="project" value="UniProtKB-SubCell"/>
</dbReference>
<dbReference type="Gene3D" id="3.30.1370.120">
    <property type="match status" value="2"/>
</dbReference>
<evidence type="ECO:0000259" key="7">
    <source>
        <dbReference type="Pfam" id="PF03958"/>
    </source>
</evidence>
<reference evidence="8 9" key="1">
    <citation type="journal article" date="2005" name="Nucleic Acids Res.">
        <title>Genomic blueprint of Hahella chejuensis, a marine microbe producing an algicidal agent.</title>
        <authorList>
            <person name="Jeong H."/>
            <person name="Yim J.H."/>
            <person name="Lee C."/>
            <person name="Choi S.-H."/>
            <person name="Park Y.K."/>
            <person name="Yoon S.H."/>
            <person name="Hur C.-G."/>
            <person name="Kang H.-Y."/>
            <person name="Kim D."/>
            <person name="Lee H.H."/>
            <person name="Park K.H."/>
            <person name="Park S.-H."/>
            <person name="Park H.-S."/>
            <person name="Lee H.K."/>
            <person name="Oh T.K."/>
            <person name="Kim J.F."/>
        </authorList>
    </citation>
    <scope>NUCLEOTIDE SEQUENCE [LARGE SCALE GENOMIC DNA]</scope>
    <source>
        <strain evidence="8 9">KCTC 2396</strain>
    </source>
</reference>
<comment type="subunit">
    <text evidence="3">The core secretion machinery of the T3SS is composed of approximately 20 different proteins, including cytoplasmic components, a base, an export apparatus and a needle. This subunit is part of the base, which anchors the injectisome in the bacterial cell envelope. Forms a stable homooligomeric complex.</text>
</comment>
<comment type="function">
    <text evidence="3">Component of the type III secretion system (T3SS), also called injectisome, which is used to inject bacterial effector proteins into eukaryotic host cells. Forms a ring-shaped multimeric structure with an apparent central pore in the outer membrane.</text>
</comment>
<dbReference type="InterPro" id="IPR005644">
    <property type="entry name" value="NolW-like"/>
</dbReference>
<keyword evidence="3" id="KW-0653">Protein transport</keyword>
<feature type="region of interest" description="Disordered" evidence="5">
    <location>
        <begin position="216"/>
        <end position="248"/>
    </location>
</feature>
<dbReference type="InterPro" id="IPR004846">
    <property type="entry name" value="T2SS/T3SS_dom"/>
</dbReference>
<feature type="chain" id="PRO_5026397054" description="Type 3 secretion system secretin" evidence="3">
    <location>
        <begin position="21"/>
        <end position="615"/>
    </location>
</feature>
<feature type="domain" description="Type II/III secretion system secretin-like" evidence="6">
    <location>
        <begin position="363"/>
        <end position="521"/>
    </location>
</feature>
<dbReference type="NCBIfam" id="TIGR02516">
    <property type="entry name" value="type_III_yscC"/>
    <property type="match status" value="1"/>
</dbReference>
<keyword evidence="3" id="KW-0998">Cell outer membrane</keyword>
<dbReference type="STRING" id="349521.HCH_05131"/>
<dbReference type="GO" id="GO:0030257">
    <property type="term" value="C:type III protein secretion system complex"/>
    <property type="evidence" value="ECO:0007669"/>
    <property type="project" value="UniProtKB-UniRule"/>
</dbReference>
<accession>Q2SC13</accession>
<dbReference type="PRINTS" id="PR01337">
    <property type="entry name" value="TYPE3OMGPROT"/>
</dbReference>
<dbReference type="Pfam" id="PF00263">
    <property type="entry name" value="Secretin"/>
    <property type="match status" value="1"/>
</dbReference>
<gene>
    <name evidence="3" type="primary">sctC</name>
    <name evidence="8" type="ordered locus">HCH_05131</name>
</gene>
<dbReference type="KEGG" id="hch:HCH_05131"/>
<dbReference type="InterPro" id="IPR003522">
    <property type="entry name" value="T3SS_OM_pore_YscC"/>
</dbReference>
<dbReference type="GO" id="GO:0030254">
    <property type="term" value="P:protein secretion by the type III secretion system"/>
    <property type="evidence" value="ECO:0007669"/>
    <property type="project" value="UniProtKB-UniRule"/>
</dbReference>
<organism evidence="8 9">
    <name type="scientific">Hahella chejuensis (strain KCTC 2396)</name>
    <dbReference type="NCBI Taxonomy" id="349521"/>
    <lineage>
        <taxon>Bacteria</taxon>
        <taxon>Pseudomonadati</taxon>
        <taxon>Pseudomonadota</taxon>
        <taxon>Gammaproteobacteria</taxon>
        <taxon>Oceanospirillales</taxon>
        <taxon>Hahellaceae</taxon>
        <taxon>Hahella</taxon>
    </lineage>
</organism>
<feature type="signal peptide" evidence="3">
    <location>
        <begin position="1"/>
        <end position="20"/>
    </location>
</feature>
<proteinExistence type="inferred from homology"/>
<dbReference type="Proteomes" id="UP000000238">
    <property type="component" value="Chromosome"/>
</dbReference>
<name>Q2SC13_HAHCH</name>
<keyword evidence="3" id="KW-0811">Translocation</keyword>
<comment type="similarity">
    <text evidence="3">Belongs to the bacterial secretin family. T3SS SctC subfamily.</text>
</comment>
<keyword evidence="2 3" id="KW-0732">Signal</keyword>
<evidence type="ECO:0000256" key="3">
    <source>
        <dbReference type="HAMAP-Rule" id="MF_02219"/>
    </source>
</evidence>
<comment type="subcellular location">
    <subcellularLocation>
        <location evidence="1 3 4">Cell outer membrane</location>
    </subcellularLocation>
</comment>
<evidence type="ECO:0000256" key="4">
    <source>
        <dbReference type="RuleBase" id="RU004004"/>
    </source>
</evidence>
<feature type="domain" description="NolW-like" evidence="7">
    <location>
        <begin position="177"/>
        <end position="287"/>
    </location>
</feature>
<dbReference type="HOGENOM" id="CLU_022474_3_0_6"/>
<dbReference type="GO" id="GO:0015627">
    <property type="term" value="C:type II protein secretion system complex"/>
    <property type="evidence" value="ECO:0007669"/>
    <property type="project" value="TreeGrafter"/>
</dbReference>
<evidence type="ECO:0000256" key="5">
    <source>
        <dbReference type="SAM" id="MobiDB-lite"/>
    </source>
</evidence>
<dbReference type="Gene3D" id="3.55.50.30">
    <property type="match status" value="1"/>
</dbReference>
<dbReference type="OrthoDB" id="9775455at2"/>
<evidence type="ECO:0000256" key="1">
    <source>
        <dbReference type="ARBA" id="ARBA00004442"/>
    </source>
</evidence>
<evidence type="ECO:0000313" key="8">
    <source>
        <dbReference type="EMBL" id="ABC31811.1"/>
    </source>
</evidence>
<protein>
    <recommendedName>
        <fullName evidence="3">Type 3 secretion system secretin</fullName>
        <shortName evidence="3">T3SS secretin</shortName>
    </recommendedName>
</protein>
<dbReference type="Pfam" id="PF03958">
    <property type="entry name" value="Secretin_N"/>
    <property type="match status" value="2"/>
</dbReference>
<sequence precursor="true">MKFKGLIALLLTLVCSGAFAAEPRWNNSPYELYANGESLTDVLKNFAASYGIPVTVSPRIAGTVNGSFKGESPRQFLDILGKSFEFEWYYDGSTLHFFRGDEIVSRIITLTNIKTSQLRNAVEKVGIWDERFSWKEMPDKGMVYISGPSSMVDLIQETASVLESQVVTMPRRDQYSMQMFRLRYATAADRVQSYRGKEVVVPGMASVLRGALAAGQGKSGETSIGGPVGVLEGKRTSSPVTSDMPGTGERAWVEADGRTNSIIVYDRLERMPMYKALVRNLDQPSEQVEVNVSIISVSATNLKELGVSWQARDQKLGEFGYGGIDKQNPAPNKNQLAILGGADATFSTVLDSGLDYFIAKVNALVEDGDAQVVSRPSVVTSEHLEAVLDDSTTFHVRVQGNEQVDLFPVTVGSVLRVTPHIQRGEEQKGINLEVTIEDGQQTGEEVDRIPVIKTSSINTQTVVGLGQSLLIGGFFQDYESESVGGVPLLKDIPLLGALFRTTNHNRKKMVKLFLMTPKIIDVPTGGLASNGRKIYGYAFQVGSSNKDGAVAIREYFDSRGFPTQMEVEKNGEKPIYSVVIGNYSRCDDTQRVAKAFPDALKGDANMINSCHPLTR</sequence>
<dbReference type="eggNOG" id="COG1450">
    <property type="taxonomic scope" value="Bacteria"/>
</dbReference>
<dbReference type="RefSeq" id="WP_011398876.1">
    <property type="nucleotide sequence ID" value="NC_007645.1"/>
</dbReference>
<dbReference type="HAMAP" id="MF_02219">
    <property type="entry name" value="Type_III_secretin"/>
    <property type="match status" value="1"/>
</dbReference>